<dbReference type="InterPro" id="IPR057326">
    <property type="entry name" value="KR_dom"/>
</dbReference>
<dbReference type="GO" id="GO:0016491">
    <property type="term" value="F:oxidoreductase activity"/>
    <property type="evidence" value="ECO:0007669"/>
    <property type="project" value="UniProtKB-KW"/>
</dbReference>
<dbReference type="Proteomes" id="UP001595711">
    <property type="component" value="Unassembled WGS sequence"/>
</dbReference>
<sequence length="263" mass="27167">MNADLKGRVALVTGASSGIGAATAKLLAGRGCAVAINFSKSRPAAEAVLAACEAAGGRAFLVQGDVADDTDCRRIVDETVAHFGHLDFLVNNAGTTKFVAHKDLAGLSAEDFQRIYAVNTIGPFQMVRAAESYLRATKGAVVNVSSVAAILAMGSSLAYVASKAALNGLTLGLARVLGPEVRINSVCPGFVEGEWLKQGMGEAAYEATRQTWMALAPLGRANTAEDVAASIAFFLTAAPNITGETLMIDAGMRLAAPRPPVSR</sequence>
<dbReference type="RefSeq" id="WP_379724440.1">
    <property type="nucleotide sequence ID" value="NZ_JBHRYJ010000001.1"/>
</dbReference>
<evidence type="ECO:0000259" key="1">
    <source>
        <dbReference type="SMART" id="SM00822"/>
    </source>
</evidence>
<feature type="domain" description="Ketoreductase" evidence="1">
    <location>
        <begin position="8"/>
        <end position="194"/>
    </location>
</feature>
<reference evidence="3" key="1">
    <citation type="journal article" date="2019" name="Int. J. Syst. Evol. Microbiol.">
        <title>The Global Catalogue of Microorganisms (GCM) 10K type strain sequencing project: providing services to taxonomists for standard genome sequencing and annotation.</title>
        <authorList>
            <consortium name="The Broad Institute Genomics Platform"/>
            <consortium name="The Broad Institute Genome Sequencing Center for Infectious Disease"/>
            <person name="Wu L."/>
            <person name="Ma J."/>
        </authorList>
    </citation>
    <scope>NUCLEOTIDE SEQUENCE [LARGE SCALE GENOMIC DNA]</scope>
    <source>
        <strain evidence="3">KCTC 42182</strain>
    </source>
</reference>
<dbReference type="EC" id="1.1.1.-" evidence="2"/>
<evidence type="ECO:0000313" key="2">
    <source>
        <dbReference type="EMBL" id="MFC3675591.1"/>
    </source>
</evidence>
<keyword evidence="3" id="KW-1185">Reference proteome</keyword>
<proteinExistence type="predicted"/>
<gene>
    <name evidence="2" type="ORF">ACFOOQ_08560</name>
</gene>
<dbReference type="CDD" id="cd05233">
    <property type="entry name" value="SDR_c"/>
    <property type="match status" value="1"/>
</dbReference>
<dbReference type="Gene3D" id="3.40.50.720">
    <property type="entry name" value="NAD(P)-binding Rossmann-like Domain"/>
    <property type="match status" value="1"/>
</dbReference>
<dbReference type="SUPFAM" id="SSF51735">
    <property type="entry name" value="NAD(P)-binding Rossmann-fold domains"/>
    <property type="match status" value="1"/>
</dbReference>
<keyword evidence="2" id="KW-0560">Oxidoreductase</keyword>
<dbReference type="EMBL" id="JBHRYJ010000001">
    <property type="protein sequence ID" value="MFC3675591.1"/>
    <property type="molecule type" value="Genomic_DNA"/>
</dbReference>
<dbReference type="Pfam" id="PF13561">
    <property type="entry name" value="adh_short_C2"/>
    <property type="match status" value="1"/>
</dbReference>
<comment type="caution">
    <text evidence="2">The sequence shown here is derived from an EMBL/GenBank/DDBJ whole genome shotgun (WGS) entry which is preliminary data.</text>
</comment>
<organism evidence="2 3">
    <name type="scientific">Ferrovibrio xuzhouensis</name>
    <dbReference type="NCBI Taxonomy" id="1576914"/>
    <lineage>
        <taxon>Bacteria</taxon>
        <taxon>Pseudomonadati</taxon>
        <taxon>Pseudomonadota</taxon>
        <taxon>Alphaproteobacteria</taxon>
        <taxon>Rhodospirillales</taxon>
        <taxon>Rhodospirillaceae</taxon>
        <taxon>Ferrovibrio</taxon>
    </lineage>
</organism>
<dbReference type="PRINTS" id="PR00080">
    <property type="entry name" value="SDRFAMILY"/>
</dbReference>
<dbReference type="InterPro" id="IPR036291">
    <property type="entry name" value="NAD(P)-bd_dom_sf"/>
</dbReference>
<dbReference type="PROSITE" id="PS00061">
    <property type="entry name" value="ADH_SHORT"/>
    <property type="match status" value="1"/>
</dbReference>
<accession>A0ABV7VFJ7</accession>
<dbReference type="InterPro" id="IPR002347">
    <property type="entry name" value="SDR_fam"/>
</dbReference>
<dbReference type="InterPro" id="IPR020904">
    <property type="entry name" value="Sc_DH/Rdtase_CS"/>
</dbReference>
<dbReference type="SMART" id="SM00822">
    <property type="entry name" value="PKS_KR"/>
    <property type="match status" value="1"/>
</dbReference>
<protein>
    <submittedName>
        <fullName evidence="2">SDR family NAD(P)-dependent oxidoreductase</fullName>
        <ecNumber evidence="2">1.1.1.-</ecNumber>
    </submittedName>
</protein>
<dbReference type="PRINTS" id="PR00081">
    <property type="entry name" value="GDHRDH"/>
</dbReference>
<evidence type="ECO:0000313" key="3">
    <source>
        <dbReference type="Proteomes" id="UP001595711"/>
    </source>
</evidence>
<dbReference type="PANTHER" id="PTHR43975">
    <property type="entry name" value="ZGC:101858"/>
    <property type="match status" value="1"/>
</dbReference>
<name>A0ABV7VFJ7_9PROT</name>
<dbReference type="PANTHER" id="PTHR43975:SF2">
    <property type="entry name" value="EG:BACR7A4.14 PROTEIN-RELATED"/>
    <property type="match status" value="1"/>
</dbReference>